<proteinExistence type="predicted"/>
<dbReference type="Proteomes" id="UP000250369">
    <property type="component" value="Unassembled WGS sequence"/>
</dbReference>
<gene>
    <name evidence="1" type="ORF">DQG23_06875</name>
</gene>
<dbReference type="AlphaFoldDB" id="A0A329MR36"/>
<evidence type="ECO:0000313" key="1">
    <source>
        <dbReference type="EMBL" id="RAV21776.1"/>
    </source>
</evidence>
<sequence length="60" mass="7107">MFGLSESYERTACLPQLQLEAWEISEEKYLNEEIPVIRNGIPEFRKTIRTLTDTTEQQEM</sequence>
<accession>A0A329MR36</accession>
<comment type="caution">
    <text evidence="1">The sequence shown here is derived from an EMBL/GenBank/DDBJ whole genome shotgun (WGS) entry which is preliminary data.</text>
</comment>
<reference evidence="1 2" key="1">
    <citation type="journal article" date="2009" name="Int. J. Syst. Evol. Microbiol.">
        <title>Paenibacillus contaminans sp. nov., isolated from a contaminated laboratory plate.</title>
        <authorList>
            <person name="Chou J.H."/>
            <person name="Lee J.H."/>
            <person name="Lin M.C."/>
            <person name="Chang P.S."/>
            <person name="Arun A.B."/>
            <person name="Young C.C."/>
            <person name="Chen W.M."/>
        </authorList>
    </citation>
    <scope>NUCLEOTIDE SEQUENCE [LARGE SCALE GENOMIC DNA]</scope>
    <source>
        <strain evidence="1 2">CKOBP-6</strain>
    </source>
</reference>
<organism evidence="1 2">
    <name type="scientific">Paenibacillus contaminans</name>
    <dbReference type="NCBI Taxonomy" id="450362"/>
    <lineage>
        <taxon>Bacteria</taxon>
        <taxon>Bacillati</taxon>
        <taxon>Bacillota</taxon>
        <taxon>Bacilli</taxon>
        <taxon>Bacillales</taxon>
        <taxon>Paenibacillaceae</taxon>
        <taxon>Paenibacillus</taxon>
    </lineage>
</organism>
<keyword evidence="2" id="KW-1185">Reference proteome</keyword>
<protein>
    <submittedName>
        <fullName evidence="1">Uncharacterized protein</fullName>
    </submittedName>
</protein>
<evidence type="ECO:0000313" key="2">
    <source>
        <dbReference type="Proteomes" id="UP000250369"/>
    </source>
</evidence>
<dbReference type="EMBL" id="QMFB01000003">
    <property type="protein sequence ID" value="RAV21776.1"/>
    <property type="molecule type" value="Genomic_DNA"/>
</dbReference>
<name>A0A329MR36_9BACL</name>